<protein>
    <submittedName>
        <fullName evidence="3">Uncharacterized protein</fullName>
    </submittedName>
</protein>
<organism evidence="3 4">
    <name type="scientific">Didymodactylos carnosus</name>
    <dbReference type="NCBI Taxonomy" id="1234261"/>
    <lineage>
        <taxon>Eukaryota</taxon>
        <taxon>Metazoa</taxon>
        <taxon>Spiralia</taxon>
        <taxon>Gnathifera</taxon>
        <taxon>Rotifera</taxon>
        <taxon>Eurotatoria</taxon>
        <taxon>Bdelloidea</taxon>
        <taxon>Philodinida</taxon>
        <taxon>Philodinidae</taxon>
        <taxon>Didymodactylos</taxon>
    </lineage>
</organism>
<dbReference type="EMBL" id="CAJOBA010003212">
    <property type="protein sequence ID" value="CAF3674271.1"/>
    <property type="molecule type" value="Genomic_DNA"/>
</dbReference>
<evidence type="ECO:0000313" key="2">
    <source>
        <dbReference type="EMBL" id="CAF0892208.1"/>
    </source>
</evidence>
<sequence>VRTCTLFLGNGPTQGHYIRIIIFFNVNAAWRPLPTSSGSSSLGWSIGTRIDLSLRPDGIYNSAPVSTMMSPINIPVNVLYTIQIPVSDANDDDLRCRWASGTSECSGVCPPGSLPTGTTISSDCKITITGTVVNNYYAVTVTVEDFYNSSSTSAMSSVPVQFLVKVVSPLSCSIGPQITGTPLEFSCTVVVLGTTYSSTLIAWNNCSGVNIIDIATLSFPGMGKSNLMQYNATYYYKNLMWTPTQAQLGFQLMCAMAVNSFYVSSNPLCGCPNSGITCPTSTTTTSEVTTVLSTISLFQKPAKTYVVYDACQSDSVGDCSAATATDSVVNRARCKLEARKSLGTISVKSQNRYKQIIGSNHLENSAINPPNIDDINTTGTAEQISNLSVSVTKLPRKQSIISVGRHIVVKTDDNTGRGSAMSSSEKQQCDRRCSVVTVHRIKRMSIPKLSENFQSTSNFMDSDAIKLDVLHSPTEAENVDRRTVAKTPVHNKPTEAYRGQKRSKSLEIHNGVDNQERGNSGLAKTQNRRESNISVILVKRDKSTFSLINGPSNPSILERELKRTTSVASALPFKSELQASNPSIKNEIKILQ</sequence>
<name>A0A8S2HSS2_9BILA</name>
<gene>
    <name evidence="2" type="ORF">OVA965_LOCUS9185</name>
    <name evidence="3" type="ORF">TMI583_LOCUS9181</name>
</gene>
<evidence type="ECO:0000313" key="4">
    <source>
        <dbReference type="Proteomes" id="UP000682733"/>
    </source>
</evidence>
<feature type="region of interest" description="Disordered" evidence="1">
    <location>
        <begin position="476"/>
        <end position="527"/>
    </location>
</feature>
<dbReference type="Proteomes" id="UP000682733">
    <property type="component" value="Unassembled WGS sequence"/>
</dbReference>
<proteinExistence type="predicted"/>
<evidence type="ECO:0000256" key="1">
    <source>
        <dbReference type="SAM" id="MobiDB-lite"/>
    </source>
</evidence>
<accession>A0A8S2HSS2</accession>
<dbReference type="EMBL" id="CAJNOK010003211">
    <property type="protein sequence ID" value="CAF0892208.1"/>
    <property type="molecule type" value="Genomic_DNA"/>
</dbReference>
<feature type="non-terminal residue" evidence="3">
    <location>
        <position position="1"/>
    </location>
</feature>
<comment type="caution">
    <text evidence="3">The sequence shown here is derived from an EMBL/GenBank/DDBJ whole genome shotgun (WGS) entry which is preliminary data.</text>
</comment>
<reference evidence="3" key="1">
    <citation type="submission" date="2021-02" db="EMBL/GenBank/DDBJ databases">
        <authorList>
            <person name="Nowell W R."/>
        </authorList>
    </citation>
    <scope>NUCLEOTIDE SEQUENCE</scope>
</reference>
<dbReference type="AlphaFoldDB" id="A0A8S2HSS2"/>
<dbReference type="Proteomes" id="UP000677228">
    <property type="component" value="Unassembled WGS sequence"/>
</dbReference>
<evidence type="ECO:0000313" key="3">
    <source>
        <dbReference type="EMBL" id="CAF3674271.1"/>
    </source>
</evidence>